<dbReference type="Proteomes" id="UP000243217">
    <property type="component" value="Unassembled WGS sequence"/>
</dbReference>
<reference evidence="2 3" key="1">
    <citation type="journal article" date="2014" name="Genome Biol. Evol.">
        <title>The secreted proteins of Achlya hypogyna and Thraustotheca clavata identify the ancestral oomycete secretome and reveal gene acquisitions by horizontal gene transfer.</title>
        <authorList>
            <person name="Misner I."/>
            <person name="Blouin N."/>
            <person name="Leonard G."/>
            <person name="Richards T.A."/>
            <person name="Lane C.E."/>
        </authorList>
    </citation>
    <scope>NUCLEOTIDE SEQUENCE [LARGE SCALE GENOMIC DNA]</scope>
    <source>
        <strain evidence="2 3">ATCC 34112</strain>
    </source>
</reference>
<gene>
    <name evidence="2" type="ORF">THRCLA_03076</name>
</gene>
<evidence type="ECO:0008006" key="4">
    <source>
        <dbReference type="Google" id="ProtNLM"/>
    </source>
</evidence>
<dbReference type="PANTHER" id="PTHR42509">
    <property type="entry name" value="DIX DOMAIN-CONTAINING PROTEIN"/>
    <property type="match status" value="1"/>
</dbReference>
<dbReference type="EMBL" id="JNBS01000568">
    <property type="protein sequence ID" value="OQS04702.1"/>
    <property type="molecule type" value="Genomic_DNA"/>
</dbReference>
<evidence type="ECO:0000313" key="2">
    <source>
        <dbReference type="EMBL" id="OQS04702.1"/>
    </source>
</evidence>
<dbReference type="OrthoDB" id="10007451at2759"/>
<sequence>MEGMFHYFIPDDGDSPDHLNVFPLPKASSLTVAHLKKDFPLPGEFHFRFKMAFEGTYVWLDAADDEPVPEYNGVVISKISRISKATETIPVKTKEVPKAIPPPPKIETPAAVPDLIETSTPSAKETKVFHDDLVGLMSTPPTSSPRVTSPTNQVPSGGDPFNLFATGNTPASSTPMRPPTPHAHSFQANPTPSSFPSGFPMNNAPRPAMNNSTGMNISNMNMNNPMLRPQQQQPMNNNGFNNLQWNNMMRPPPNQRTW</sequence>
<name>A0A1W0A351_9STRA</name>
<organism evidence="2 3">
    <name type="scientific">Thraustotheca clavata</name>
    <dbReference type="NCBI Taxonomy" id="74557"/>
    <lineage>
        <taxon>Eukaryota</taxon>
        <taxon>Sar</taxon>
        <taxon>Stramenopiles</taxon>
        <taxon>Oomycota</taxon>
        <taxon>Saprolegniomycetes</taxon>
        <taxon>Saprolegniales</taxon>
        <taxon>Achlyaceae</taxon>
        <taxon>Thraustotheca</taxon>
    </lineage>
</organism>
<evidence type="ECO:0000256" key="1">
    <source>
        <dbReference type="SAM" id="MobiDB-lite"/>
    </source>
</evidence>
<dbReference type="InterPro" id="IPR029071">
    <property type="entry name" value="Ubiquitin-like_domsf"/>
</dbReference>
<accession>A0A1W0A351</accession>
<proteinExistence type="predicted"/>
<keyword evidence="3" id="KW-1185">Reference proteome</keyword>
<feature type="region of interest" description="Disordered" evidence="1">
    <location>
        <begin position="168"/>
        <end position="193"/>
    </location>
</feature>
<dbReference type="PANTHER" id="PTHR42509:SF1">
    <property type="entry name" value="DIX DOMAIN-CONTAINING PROTEIN"/>
    <property type="match status" value="1"/>
</dbReference>
<protein>
    <recommendedName>
        <fullName evidence="4">DIX domain-containing protein</fullName>
    </recommendedName>
</protein>
<dbReference type="SUPFAM" id="SSF54236">
    <property type="entry name" value="Ubiquitin-like"/>
    <property type="match status" value="1"/>
</dbReference>
<evidence type="ECO:0000313" key="3">
    <source>
        <dbReference type="Proteomes" id="UP000243217"/>
    </source>
</evidence>
<dbReference type="AlphaFoldDB" id="A0A1W0A351"/>
<comment type="caution">
    <text evidence="2">The sequence shown here is derived from an EMBL/GenBank/DDBJ whole genome shotgun (WGS) entry which is preliminary data.</text>
</comment>